<organism evidence="8 9">
    <name type="scientific">Apiospora hydei</name>
    <dbReference type="NCBI Taxonomy" id="1337664"/>
    <lineage>
        <taxon>Eukaryota</taxon>
        <taxon>Fungi</taxon>
        <taxon>Dikarya</taxon>
        <taxon>Ascomycota</taxon>
        <taxon>Pezizomycotina</taxon>
        <taxon>Sordariomycetes</taxon>
        <taxon>Xylariomycetidae</taxon>
        <taxon>Amphisphaeriales</taxon>
        <taxon>Apiosporaceae</taxon>
        <taxon>Apiospora</taxon>
    </lineage>
</organism>
<dbReference type="InterPro" id="IPR029055">
    <property type="entry name" value="Ntn_hydrolases_N"/>
</dbReference>
<accession>A0ABR1V9K9</accession>
<feature type="domain" description="Glutamine amidotransferase type-2" evidence="7">
    <location>
        <begin position="2"/>
        <end position="246"/>
    </location>
</feature>
<keyword evidence="4" id="KW-0315">Glutamine amidotransferase</keyword>
<dbReference type="PANTHER" id="PTHR43284">
    <property type="entry name" value="ASPARAGINE SYNTHETASE (GLUTAMINE-HYDROLYZING)"/>
    <property type="match status" value="1"/>
</dbReference>
<reference evidence="8 9" key="1">
    <citation type="submission" date="2023-01" db="EMBL/GenBank/DDBJ databases">
        <title>Analysis of 21 Apiospora genomes using comparative genomics revels a genus with tremendous synthesis potential of carbohydrate active enzymes and secondary metabolites.</title>
        <authorList>
            <person name="Sorensen T."/>
        </authorList>
    </citation>
    <scope>NUCLEOTIDE SEQUENCE [LARGE SCALE GENOMIC DNA]</scope>
    <source>
        <strain evidence="8 9">CBS 114990</strain>
    </source>
</reference>
<dbReference type="PIRSF" id="PIRSF001589">
    <property type="entry name" value="Asn_synthetase_glu-h"/>
    <property type="match status" value="1"/>
</dbReference>
<comment type="caution">
    <text evidence="8">The sequence shown here is derived from an EMBL/GenBank/DDBJ whole genome shotgun (WGS) entry which is preliminary data.</text>
</comment>
<keyword evidence="3 5" id="KW-0067">ATP-binding</keyword>
<evidence type="ECO:0000256" key="5">
    <source>
        <dbReference type="PIRNR" id="PIRNR001589"/>
    </source>
</evidence>
<dbReference type="Pfam" id="PF13537">
    <property type="entry name" value="GATase_7"/>
    <property type="match status" value="1"/>
</dbReference>
<dbReference type="InterPro" id="IPR006426">
    <property type="entry name" value="Asn_synth_AEB"/>
</dbReference>
<dbReference type="Proteomes" id="UP001433268">
    <property type="component" value="Unassembled WGS sequence"/>
</dbReference>
<evidence type="ECO:0000256" key="1">
    <source>
        <dbReference type="ARBA" id="ARBA00005752"/>
    </source>
</evidence>
<dbReference type="GeneID" id="92050769"/>
<proteinExistence type="inferred from homology"/>
<dbReference type="CDD" id="cd01991">
    <property type="entry name" value="Asn_synthase_B_C"/>
    <property type="match status" value="1"/>
</dbReference>
<dbReference type="Gene3D" id="3.40.50.620">
    <property type="entry name" value="HUPs"/>
    <property type="match status" value="2"/>
</dbReference>
<name>A0ABR1V9K9_9PEZI</name>
<evidence type="ECO:0000313" key="9">
    <source>
        <dbReference type="Proteomes" id="UP001433268"/>
    </source>
</evidence>
<sequence length="726" mass="80949">MCGISVVVKFNRAAPNNVAAAGEVAQSSTDSAAKLELEKRLYASLGQIAHRGPDAQGVWIDPTNKVGLGHCRLSINDLTPDGSQPLHDDTGHVHAVINGEIYDHARLRDDCIRECGYAFRGHSDSEVAVALYQRYGAPEFLRHMRGEFSLVLYDDRTGEVVAAKDRFGIKPLFWTISGADGGSGNDSAAEEEMWIAAEMKAFLPLGWKAEWDVEAIALDTWSLGSNTNFKGVKRVEPGYYMAVSPDGTIKHEQYWEFDYPDKKQVETRSMEEMVQQVREKAIEAVRLRLVADVPVGIYLSGGLDSSAVAGITKHLVEERGESMGSQKATDRIACFCVKFGTDMGFDESEIAQRTADHLGVQMHTIDMTEADFARHFEDTVWHNEQVTCDLNTVGKWALSKLPRDLGFKVILSGEGADEVFAGYHWFLDDFLLEADHSRPQDPLQQDPKLREALHEQVRDHVRNKDRNLGTTTTTLRTLDREDGENGDGKTEERFVPYLVSFGMSDVDMLHPTLRPLCAERARLRAVAASWSPEAKANIRHRWHPLHSSLYSWNKKQLPAMILTVVGDRCEMAHSIEGRPPVSRPPPRRADNSSNSNGDTNVGFGLQSGKSAWWRSDNYGKDDDGNSNGNMTVFSQFWEKWILREVARPFITDELYRRRKHPYTAPANVDAVGFLDWPAVAASLEAGFAGERPEEDKADPTALRRCLLAAGYVVIAQRFRVATAVVG</sequence>
<dbReference type="InterPro" id="IPR001962">
    <property type="entry name" value="Asn_synthase"/>
</dbReference>
<dbReference type="PROSITE" id="PS51278">
    <property type="entry name" value="GATASE_TYPE_2"/>
    <property type="match status" value="1"/>
</dbReference>
<evidence type="ECO:0000256" key="6">
    <source>
        <dbReference type="SAM" id="MobiDB-lite"/>
    </source>
</evidence>
<feature type="region of interest" description="Disordered" evidence="6">
    <location>
        <begin position="468"/>
        <end position="489"/>
    </location>
</feature>
<evidence type="ECO:0000313" key="8">
    <source>
        <dbReference type="EMBL" id="KAK8066648.1"/>
    </source>
</evidence>
<dbReference type="InterPro" id="IPR033738">
    <property type="entry name" value="AsnB_N"/>
</dbReference>
<dbReference type="NCBIfam" id="TIGR01536">
    <property type="entry name" value="asn_synth_AEB"/>
    <property type="match status" value="1"/>
</dbReference>
<dbReference type="PANTHER" id="PTHR43284:SF1">
    <property type="entry name" value="ASPARAGINE SYNTHETASE"/>
    <property type="match status" value="1"/>
</dbReference>
<dbReference type="SUPFAM" id="SSF56235">
    <property type="entry name" value="N-terminal nucleophile aminohydrolases (Ntn hydrolases)"/>
    <property type="match status" value="1"/>
</dbReference>
<feature type="region of interest" description="Disordered" evidence="6">
    <location>
        <begin position="575"/>
        <end position="606"/>
    </location>
</feature>
<evidence type="ECO:0000256" key="2">
    <source>
        <dbReference type="ARBA" id="ARBA00022741"/>
    </source>
</evidence>
<dbReference type="InterPro" id="IPR014729">
    <property type="entry name" value="Rossmann-like_a/b/a_fold"/>
</dbReference>
<evidence type="ECO:0000256" key="3">
    <source>
        <dbReference type="ARBA" id="ARBA00022840"/>
    </source>
</evidence>
<keyword evidence="9" id="KW-1185">Reference proteome</keyword>
<protein>
    <submittedName>
        <fullName evidence="8">Amidase chyE</fullName>
    </submittedName>
</protein>
<dbReference type="InterPro" id="IPR051786">
    <property type="entry name" value="ASN_synthetase/amidase"/>
</dbReference>
<dbReference type="EMBL" id="JAQQWN010000009">
    <property type="protein sequence ID" value="KAK8066648.1"/>
    <property type="molecule type" value="Genomic_DNA"/>
</dbReference>
<dbReference type="InterPro" id="IPR017932">
    <property type="entry name" value="GATase_2_dom"/>
</dbReference>
<dbReference type="SUPFAM" id="SSF52402">
    <property type="entry name" value="Adenine nucleotide alpha hydrolases-like"/>
    <property type="match status" value="1"/>
</dbReference>
<evidence type="ECO:0000259" key="7">
    <source>
        <dbReference type="PROSITE" id="PS51278"/>
    </source>
</evidence>
<comment type="similarity">
    <text evidence="1">Belongs to the asparagine synthetase family.</text>
</comment>
<keyword evidence="2 5" id="KW-0547">Nucleotide-binding</keyword>
<dbReference type="Gene3D" id="3.60.20.10">
    <property type="entry name" value="Glutamine Phosphoribosylpyrophosphate, subunit 1, domain 1"/>
    <property type="match status" value="1"/>
</dbReference>
<gene>
    <name evidence="8" type="ORF">PG997_013395</name>
</gene>
<evidence type="ECO:0000256" key="4">
    <source>
        <dbReference type="ARBA" id="ARBA00022962"/>
    </source>
</evidence>
<dbReference type="Pfam" id="PF00733">
    <property type="entry name" value="Asn_synthase"/>
    <property type="match status" value="1"/>
</dbReference>
<dbReference type="CDD" id="cd00712">
    <property type="entry name" value="AsnB"/>
    <property type="match status" value="1"/>
</dbReference>
<dbReference type="RefSeq" id="XP_066663401.1">
    <property type="nucleotide sequence ID" value="XM_066817709.1"/>
</dbReference>